<evidence type="ECO:0000313" key="2">
    <source>
        <dbReference type="EMBL" id="KAK8533129.1"/>
    </source>
</evidence>
<dbReference type="EMBL" id="JBBPBM010000033">
    <property type="protein sequence ID" value="KAK8533129.1"/>
    <property type="molecule type" value="Genomic_DNA"/>
</dbReference>
<gene>
    <name evidence="2" type="ORF">V6N12_076409</name>
</gene>
<sequence>MSIINEDNDRRESVSRSVDGMHGIDENNENVPENVDNGTSTSKIENTTSHVEDLIEEVIDGVGLPSA</sequence>
<reference evidence="2 3" key="1">
    <citation type="journal article" date="2024" name="G3 (Bethesda)">
        <title>Genome assembly of Hibiscus sabdariffa L. provides insights into metabolisms of medicinal natural products.</title>
        <authorList>
            <person name="Kim T."/>
        </authorList>
    </citation>
    <scope>NUCLEOTIDE SEQUENCE [LARGE SCALE GENOMIC DNA]</scope>
    <source>
        <strain evidence="2">TK-2024</strain>
        <tissue evidence="2">Old leaves</tissue>
    </source>
</reference>
<comment type="caution">
    <text evidence="2">The sequence shown here is derived from an EMBL/GenBank/DDBJ whole genome shotgun (WGS) entry which is preliminary data.</text>
</comment>
<proteinExistence type="predicted"/>
<dbReference type="Proteomes" id="UP001472677">
    <property type="component" value="Unassembled WGS sequence"/>
</dbReference>
<feature type="compositionally biased region" description="Polar residues" evidence="1">
    <location>
        <begin position="38"/>
        <end position="49"/>
    </location>
</feature>
<evidence type="ECO:0000313" key="3">
    <source>
        <dbReference type="Proteomes" id="UP001472677"/>
    </source>
</evidence>
<organism evidence="2 3">
    <name type="scientific">Hibiscus sabdariffa</name>
    <name type="common">roselle</name>
    <dbReference type="NCBI Taxonomy" id="183260"/>
    <lineage>
        <taxon>Eukaryota</taxon>
        <taxon>Viridiplantae</taxon>
        <taxon>Streptophyta</taxon>
        <taxon>Embryophyta</taxon>
        <taxon>Tracheophyta</taxon>
        <taxon>Spermatophyta</taxon>
        <taxon>Magnoliopsida</taxon>
        <taxon>eudicotyledons</taxon>
        <taxon>Gunneridae</taxon>
        <taxon>Pentapetalae</taxon>
        <taxon>rosids</taxon>
        <taxon>malvids</taxon>
        <taxon>Malvales</taxon>
        <taxon>Malvaceae</taxon>
        <taxon>Malvoideae</taxon>
        <taxon>Hibiscus</taxon>
    </lineage>
</organism>
<protein>
    <submittedName>
        <fullName evidence="2">Uncharacterized protein</fullName>
    </submittedName>
</protein>
<keyword evidence="3" id="KW-1185">Reference proteome</keyword>
<evidence type="ECO:0000256" key="1">
    <source>
        <dbReference type="SAM" id="MobiDB-lite"/>
    </source>
</evidence>
<feature type="region of interest" description="Disordered" evidence="1">
    <location>
        <begin position="1"/>
        <end position="49"/>
    </location>
</feature>
<accession>A0ABR2DAL1</accession>
<name>A0ABR2DAL1_9ROSI</name>